<dbReference type="PROSITE" id="PS00113">
    <property type="entry name" value="ADENYLATE_KINASE"/>
    <property type="match status" value="1"/>
</dbReference>
<keyword evidence="4" id="KW-0547">Nucleotide-binding</keyword>
<organism evidence="7">
    <name type="scientific">Anthurium amnicola</name>
    <dbReference type="NCBI Taxonomy" id="1678845"/>
    <lineage>
        <taxon>Eukaryota</taxon>
        <taxon>Viridiplantae</taxon>
        <taxon>Streptophyta</taxon>
        <taxon>Embryophyta</taxon>
        <taxon>Tracheophyta</taxon>
        <taxon>Spermatophyta</taxon>
        <taxon>Magnoliopsida</taxon>
        <taxon>Liliopsida</taxon>
        <taxon>Araceae</taxon>
        <taxon>Pothoideae</taxon>
        <taxon>Potheae</taxon>
        <taxon>Anthurium</taxon>
    </lineage>
</organism>
<dbReference type="Pfam" id="PF00406">
    <property type="entry name" value="ADK"/>
    <property type="match status" value="1"/>
</dbReference>
<keyword evidence="5 6" id="KW-0418">Kinase</keyword>
<dbReference type="GO" id="GO:0005524">
    <property type="term" value="F:ATP binding"/>
    <property type="evidence" value="ECO:0007669"/>
    <property type="project" value="InterPro"/>
</dbReference>
<evidence type="ECO:0000256" key="1">
    <source>
        <dbReference type="ARBA" id="ARBA00007220"/>
    </source>
</evidence>
<evidence type="ECO:0000256" key="5">
    <source>
        <dbReference type="ARBA" id="ARBA00022777"/>
    </source>
</evidence>
<dbReference type="Gene3D" id="3.40.50.300">
    <property type="entry name" value="P-loop containing nucleotide triphosphate hydrolases"/>
    <property type="match status" value="1"/>
</dbReference>
<proteinExistence type="inferred from homology"/>
<dbReference type="InterPro" id="IPR033690">
    <property type="entry name" value="Adenylat_kinase_CS"/>
</dbReference>
<gene>
    <name evidence="7" type="primary">PYR6_0</name>
    <name evidence="7" type="ORF">g.27057</name>
</gene>
<evidence type="ECO:0000256" key="3">
    <source>
        <dbReference type="ARBA" id="ARBA00022679"/>
    </source>
</evidence>
<keyword evidence="3 6" id="KW-0808">Transferase</keyword>
<accession>A0A1D1XFM2</accession>
<dbReference type="PRINTS" id="PR00094">
    <property type="entry name" value="ADENYLTKNASE"/>
</dbReference>
<evidence type="ECO:0000313" key="7">
    <source>
        <dbReference type="EMBL" id="JAT41198.1"/>
    </source>
</evidence>
<dbReference type="AlphaFoldDB" id="A0A1D1XFM2"/>
<dbReference type="EMBL" id="GDJX01026738">
    <property type="protein sequence ID" value="JAT41198.1"/>
    <property type="molecule type" value="Transcribed_RNA"/>
</dbReference>
<protein>
    <recommendedName>
        <fullName evidence="2">adenylate kinase</fullName>
        <ecNumber evidence="2">2.7.4.3</ecNumber>
    </recommendedName>
</protein>
<name>A0A1D1XFM2_9ARAE</name>
<dbReference type="PANTHER" id="PTHR23359">
    <property type="entry name" value="NUCLEOTIDE KINASE"/>
    <property type="match status" value="1"/>
</dbReference>
<dbReference type="InterPro" id="IPR000850">
    <property type="entry name" value="Adenylat/UMP-CMP_kin"/>
</dbReference>
<evidence type="ECO:0000256" key="2">
    <source>
        <dbReference type="ARBA" id="ARBA00012955"/>
    </source>
</evidence>
<sequence>MWRRVVSFSPMVSSPGKAVGSALWQMMQTSYGTQFAEAFANGAGKAAEADDSHGGKKPFITFVLGGPGSGKGTQCVKISEMFGFVHLSAGDLLRKEISSNSDNGVMIRDIIKEGKIVPSEITVNLIRRAIESSEKDKVLIDGFPRCDENRIAFEKIFQKWKQPFCNKGRKGVGCRHLTCSAIGLHVPFFTVFIQLSDKFL</sequence>
<dbReference type="CDD" id="cd01428">
    <property type="entry name" value="ADK"/>
    <property type="match status" value="1"/>
</dbReference>
<dbReference type="SUPFAM" id="SSF52540">
    <property type="entry name" value="P-loop containing nucleoside triphosphate hydrolases"/>
    <property type="match status" value="1"/>
</dbReference>
<evidence type="ECO:0000256" key="4">
    <source>
        <dbReference type="ARBA" id="ARBA00022741"/>
    </source>
</evidence>
<dbReference type="GO" id="GO:0004017">
    <property type="term" value="F:AMP kinase activity"/>
    <property type="evidence" value="ECO:0007669"/>
    <property type="project" value="UniProtKB-EC"/>
</dbReference>
<comment type="similarity">
    <text evidence="1 6">Belongs to the adenylate kinase family.</text>
</comment>
<evidence type="ECO:0000256" key="6">
    <source>
        <dbReference type="RuleBase" id="RU003330"/>
    </source>
</evidence>
<dbReference type="InterPro" id="IPR027417">
    <property type="entry name" value="P-loop_NTPase"/>
</dbReference>
<dbReference type="EC" id="2.7.4.3" evidence="2"/>
<reference evidence="7" key="1">
    <citation type="submission" date="2015-07" db="EMBL/GenBank/DDBJ databases">
        <title>Transcriptome Assembly of Anthurium amnicola.</title>
        <authorList>
            <person name="Suzuki J."/>
        </authorList>
    </citation>
    <scope>NUCLEOTIDE SEQUENCE</scope>
</reference>